<evidence type="ECO:0000256" key="1">
    <source>
        <dbReference type="ARBA" id="ARBA00022676"/>
    </source>
</evidence>
<comment type="caution">
    <text evidence="4">The sequence shown here is derived from an EMBL/GenBank/DDBJ whole genome shotgun (WGS) entry which is preliminary data.</text>
</comment>
<organism evidence="4 5">
    <name type="scientific">Naumannella cuiyingiana</name>
    <dbReference type="NCBI Taxonomy" id="1347891"/>
    <lineage>
        <taxon>Bacteria</taxon>
        <taxon>Bacillati</taxon>
        <taxon>Actinomycetota</taxon>
        <taxon>Actinomycetes</taxon>
        <taxon>Propionibacteriales</taxon>
        <taxon>Propionibacteriaceae</taxon>
        <taxon>Naumannella</taxon>
    </lineage>
</organism>
<evidence type="ECO:0000256" key="2">
    <source>
        <dbReference type="ARBA" id="ARBA00022679"/>
    </source>
</evidence>
<reference evidence="4 5" key="1">
    <citation type="submission" date="2020-07" db="EMBL/GenBank/DDBJ databases">
        <title>Sequencing the genomes of 1000 actinobacteria strains.</title>
        <authorList>
            <person name="Klenk H.-P."/>
        </authorList>
    </citation>
    <scope>NUCLEOTIDE SEQUENCE [LARGE SCALE GENOMIC DNA]</scope>
    <source>
        <strain evidence="4 5">DSM 103164</strain>
    </source>
</reference>
<proteinExistence type="predicted"/>
<keyword evidence="5" id="KW-1185">Reference proteome</keyword>
<name>A0A7Z0D9W8_9ACTN</name>
<dbReference type="SUPFAM" id="SSF53756">
    <property type="entry name" value="UDP-Glycosyltransferase/glycogen phosphorylase"/>
    <property type="match status" value="1"/>
</dbReference>
<dbReference type="PANTHER" id="PTHR12526">
    <property type="entry name" value="GLYCOSYLTRANSFERASE"/>
    <property type="match status" value="1"/>
</dbReference>
<accession>A0A7Z0D9W8</accession>
<dbReference type="EMBL" id="JACBZS010000001">
    <property type="protein sequence ID" value="NYI71446.1"/>
    <property type="molecule type" value="Genomic_DNA"/>
</dbReference>
<evidence type="ECO:0000313" key="4">
    <source>
        <dbReference type="EMBL" id="NYI71446.1"/>
    </source>
</evidence>
<dbReference type="CDD" id="cd03794">
    <property type="entry name" value="GT4_WbuB-like"/>
    <property type="match status" value="1"/>
</dbReference>
<gene>
    <name evidence="4" type="ORF">GGQ54_002006</name>
</gene>
<dbReference type="GO" id="GO:0016757">
    <property type="term" value="F:glycosyltransferase activity"/>
    <property type="evidence" value="ECO:0007669"/>
    <property type="project" value="UniProtKB-KW"/>
</dbReference>
<dbReference type="Gene3D" id="3.40.50.2000">
    <property type="entry name" value="Glycogen Phosphorylase B"/>
    <property type="match status" value="2"/>
</dbReference>
<keyword evidence="1" id="KW-0328">Glycosyltransferase</keyword>
<dbReference type="RefSeq" id="WP_179445268.1">
    <property type="nucleotide sequence ID" value="NZ_JACBZS010000001.1"/>
</dbReference>
<dbReference type="AlphaFoldDB" id="A0A7Z0D9W8"/>
<dbReference type="InterPro" id="IPR028098">
    <property type="entry name" value="Glyco_trans_4-like_N"/>
</dbReference>
<dbReference type="Proteomes" id="UP000527616">
    <property type="component" value="Unassembled WGS sequence"/>
</dbReference>
<evidence type="ECO:0000313" key="5">
    <source>
        <dbReference type="Proteomes" id="UP000527616"/>
    </source>
</evidence>
<protein>
    <submittedName>
        <fullName evidence="4">Glycosyltransferase involved in cell wall biosynthesis</fullName>
    </submittedName>
</protein>
<sequence>MRILLLTQHFPPEEGPHAYRWGWLARRFAELGHRVDVVVPRWRSAGDDGRHPDRDPGDGITVHETTARIRGLRLTRRIANELLTAAAAYRLARRECPDPDVIIGTVPSLPTLPVAVALGRRARRPVVAEMRDAWPDLVQEWQTWGDTGTATRARTPAGVAASLMGVGAPLVRRAYSALQRGADLIVTTTDSWARVLGGRRMPPITVIRNTNMAIKERLPAPPPRPGNSLQVLYAGNIGRAQHLATAIRAASLCHRAGVPVRLRIFGTGAEAEAMRTFNHRLGEPAEIFDRVPIDQVAEHYDWADTVLISLRAWESMGWSVPSKLYEALSSGRHITVSAPGESAEIVSETGAGHVVPPEDPEALAELWTTLANDRSLLDTGSRGPEWVAAHADRDELPRRYLEALRSVADGR</sequence>
<dbReference type="Pfam" id="PF13692">
    <property type="entry name" value="Glyco_trans_1_4"/>
    <property type="match status" value="1"/>
</dbReference>
<evidence type="ECO:0000259" key="3">
    <source>
        <dbReference type="Pfam" id="PF13439"/>
    </source>
</evidence>
<feature type="domain" description="Glycosyltransferase subfamily 4-like N-terminal" evidence="3">
    <location>
        <begin position="24"/>
        <end position="209"/>
    </location>
</feature>
<keyword evidence="2 4" id="KW-0808">Transferase</keyword>
<dbReference type="Pfam" id="PF13439">
    <property type="entry name" value="Glyco_transf_4"/>
    <property type="match status" value="1"/>
</dbReference>
<dbReference type="PANTHER" id="PTHR12526:SF635">
    <property type="entry name" value="GLYCOSYL TRANSFERASE GROUP 1"/>
    <property type="match status" value="1"/>
</dbReference>